<evidence type="ECO:0000313" key="8">
    <source>
        <dbReference type="Proteomes" id="UP001595816"/>
    </source>
</evidence>
<sequence length="314" mass="31816">MPPSAVVLGEALIDLLEQPDGSFRPAVGGAPLNVAVGLARLGTPTRLVTGVGTDPFAATILGLLSASGVSLASVAEVTGPSPLAVASFQGAEPSFSFYGSLPIPALDAAIVAEAPVVYCGSIALLTPFVDVARAAWAIPGPQRIFDPNLRPFLLASSGVDRVREIVEEFAASADVLKLSDADARLLYPHLSPVSTALRLRSLGARTVVVTLGAGGAVLLRPDRGARPSAMADSAIHSTDTVIGLRTHPGAVVDTTGCGDSVSAALMHCLASGLPDEDAAWISAVQFALRVAAYVAARPGGAVAMPPLAEIPVPL</sequence>
<dbReference type="PANTHER" id="PTHR43085">
    <property type="entry name" value="HEXOKINASE FAMILY MEMBER"/>
    <property type="match status" value="1"/>
</dbReference>
<dbReference type="PROSITE" id="PS00583">
    <property type="entry name" value="PFKB_KINASES_1"/>
    <property type="match status" value="1"/>
</dbReference>
<keyword evidence="5" id="KW-0067">ATP-binding</keyword>
<keyword evidence="8" id="KW-1185">Reference proteome</keyword>
<proteinExistence type="inferred from homology"/>
<evidence type="ECO:0000256" key="3">
    <source>
        <dbReference type="ARBA" id="ARBA00022741"/>
    </source>
</evidence>
<name>A0ABV8M4E6_9ACTN</name>
<keyword evidence="4 7" id="KW-0418">Kinase</keyword>
<dbReference type="InterPro" id="IPR011611">
    <property type="entry name" value="PfkB_dom"/>
</dbReference>
<dbReference type="RefSeq" id="WP_253762190.1">
    <property type="nucleotide sequence ID" value="NZ_JAMZDZ010000001.1"/>
</dbReference>
<dbReference type="EMBL" id="JBHSAY010000035">
    <property type="protein sequence ID" value="MFC4136994.1"/>
    <property type="molecule type" value="Genomic_DNA"/>
</dbReference>
<evidence type="ECO:0000313" key="7">
    <source>
        <dbReference type="EMBL" id="MFC4136994.1"/>
    </source>
</evidence>
<dbReference type="InterPro" id="IPR002173">
    <property type="entry name" value="Carboh/pur_kinase_PfkB_CS"/>
</dbReference>
<evidence type="ECO:0000259" key="6">
    <source>
        <dbReference type="Pfam" id="PF00294"/>
    </source>
</evidence>
<evidence type="ECO:0000256" key="1">
    <source>
        <dbReference type="ARBA" id="ARBA00010688"/>
    </source>
</evidence>
<organism evidence="7 8">
    <name type="scientific">Hamadaea flava</name>
    <dbReference type="NCBI Taxonomy" id="1742688"/>
    <lineage>
        <taxon>Bacteria</taxon>
        <taxon>Bacillati</taxon>
        <taxon>Actinomycetota</taxon>
        <taxon>Actinomycetes</taxon>
        <taxon>Micromonosporales</taxon>
        <taxon>Micromonosporaceae</taxon>
        <taxon>Hamadaea</taxon>
    </lineage>
</organism>
<evidence type="ECO:0000256" key="4">
    <source>
        <dbReference type="ARBA" id="ARBA00022777"/>
    </source>
</evidence>
<evidence type="ECO:0000256" key="2">
    <source>
        <dbReference type="ARBA" id="ARBA00022679"/>
    </source>
</evidence>
<dbReference type="InterPro" id="IPR050306">
    <property type="entry name" value="PfkB_Carbo_kinase"/>
</dbReference>
<keyword evidence="2" id="KW-0808">Transferase</keyword>
<dbReference type="PRINTS" id="PR00990">
    <property type="entry name" value="RIBOKINASE"/>
</dbReference>
<dbReference type="GO" id="GO:0016301">
    <property type="term" value="F:kinase activity"/>
    <property type="evidence" value="ECO:0007669"/>
    <property type="project" value="UniProtKB-KW"/>
</dbReference>
<protein>
    <submittedName>
        <fullName evidence="7">PfkB family carbohydrate kinase</fullName>
    </submittedName>
</protein>
<dbReference type="PANTHER" id="PTHR43085:SF1">
    <property type="entry name" value="PSEUDOURIDINE KINASE-RELATED"/>
    <property type="match status" value="1"/>
</dbReference>
<gene>
    <name evidence="7" type="ORF">ACFOZ4_40850</name>
</gene>
<feature type="domain" description="Carbohydrate kinase PfkB" evidence="6">
    <location>
        <begin position="5"/>
        <end position="303"/>
    </location>
</feature>
<evidence type="ECO:0000256" key="5">
    <source>
        <dbReference type="ARBA" id="ARBA00022840"/>
    </source>
</evidence>
<reference evidence="8" key="1">
    <citation type="journal article" date="2019" name="Int. J. Syst. Evol. Microbiol.">
        <title>The Global Catalogue of Microorganisms (GCM) 10K type strain sequencing project: providing services to taxonomists for standard genome sequencing and annotation.</title>
        <authorList>
            <consortium name="The Broad Institute Genomics Platform"/>
            <consortium name="The Broad Institute Genome Sequencing Center for Infectious Disease"/>
            <person name="Wu L."/>
            <person name="Ma J."/>
        </authorList>
    </citation>
    <scope>NUCLEOTIDE SEQUENCE [LARGE SCALE GENOMIC DNA]</scope>
    <source>
        <strain evidence="8">CGMCC 4.7289</strain>
    </source>
</reference>
<comment type="caution">
    <text evidence="7">The sequence shown here is derived from an EMBL/GenBank/DDBJ whole genome shotgun (WGS) entry which is preliminary data.</text>
</comment>
<dbReference type="Gene3D" id="3.40.1190.20">
    <property type="match status" value="1"/>
</dbReference>
<dbReference type="InterPro" id="IPR029056">
    <property type="entry name" value="Ribokinase-like"/>
</dbReference>
<accession>A0ABV8M4E6</accession>
<dbReference type="Pfam" id="PF00294">
    <property type="entry name" value="PfkB"/>
    <property type="match status" value="1"/>
</dbReference>
<keyword evidence="3" id="KW-0547">Nucleotide-binding</keyword>
<comment type="similarity">
    <text evidence="1">Belongs to the carbohydrate kinase PfkB family.</text>
</comment>
<dbReference type="InterPro" id="IPR002139">
    <property type="entry name" value="Ribo/fructo_kinase"/>
</dbReference>
<dbReference type="Proteomes" id="UP001595816">
    <property type="component" value="Unassembled WGS sequence"/>
</dbReference>
<dbReference type="SUPFAM" id="SSF53613">
    <property type="entry name" value="Ribokinase-like"/>
    <property type="match status" value="1"/>
</dbReference>